<dbReference type="Proteomes" id="UP000095780">
    <property type="component" value="Unassembled WGS sequence"/>
</dbReference>
<dbReference type="NCBIfam" id="TIGR04223">
    <property type="entry name" value="quorum_AgrD"/>
    <property type="match status" value="1"/>
</dbReference>
<dbReference type="InterPro" id="IPR009229">
    <property type="entry name" value="AgrD"/>
</dbReference>
<dbReference type="AlphaFoldDB" id="A0A174ZYI3"/>
<sequence>MKKTIKSALSKGVSAMLNRTLTSGANASSSFYLNQPVEPASLKKFKKTR</sequence>
<accession>A0A174ZYI3</accession>
<name>A0A174ZYI3_9FIRM</name>
<dbReference type="RefSeq" id="WP_082426067.1">
    <property type="nucleotide sequence ID" value="NZ_CABIXW010000007.1"/>
</dbReference>
<evidence type="ECO:0000313" key="1">
    <source>
        <dbReference type="EMBL" id="CUQ88851.1"/>
    </source>
</evidence>
<proteinExistence type="predicted"/>
<reference evidence="1 2" key="1">
    <citation type="submission" date="2015-09" db="EMBL/GenBank/DDBJ databases">
        <authorList>
            <consortium name="Pathogen Informatics"/>
        </authorList>
    </citation>
    <scope>NUCLEOTIDE SEQUENCE [LARGE SCALE GENOMIC DNA]</scope>
    <source>
        <strain evidence="1 2">2789STDY5834878</strain>
    </source>
</reference>
<organism evidence="1 2">
    <name type="scientific">Lachnospira eligens</name>
    <dbReference type="NCBI Taxonomy" id="39485"/>
    <lineage>
        <taxon>Bacteria</taxon>
        <taxon>Bacillati</taxon>
        <taxon>Bacillota</taxon>
        <taxon>Clostridia</taxon>
        <taxon>Lachnospirales</taxon>
        <taxon>Lachnospiraceae</taxon>
        <taxon>Lachnospira</taxon>
    </lineage>
</organism>
<gene>
    <name evidence="1" type="ORF">ERS852492_02338</name>
</gene>
<dbReference type="EMBL" id="CZBV01000007">
    <property type="protein sequence ID" value="CUQ88851.1"/>
    <property type="molecule type" value="Genomic_DNA"/>
</dbReference>
<evidence type="ECO:0000313" key="2">
    <source>
        <dbReference type="Proteomes" id="UP000095780"/>
    </source>
</evidence>
<protein>
    <submittedName>
        <fullName evidence="1">Cyclic lactone autoinducer peptide</fullName>
    </submittedName>
</protein>